<reference evidence="16" key="1">
    <citation type="journal article" date="2014" name="Genome Announc.">
        <title>Draft Genome Sequence of Lactobacillus oryzae Strain SG293T.</title>
        <authorList>
            <person name="Tanizawa Y."/>
            <person name="Fujisawa T."/>
            <person name="Mochizuki T."/>
            <person name="Kaminuma E."/>
            <person name="Nakamura Y."/>
            <person name="Tohno M."/>
        </authorList>
    </citation>
    <scope>NUCLEOTIDE SEQUENCE [LARGE SCALE GENOMIC DNA]</scope>
    <source>
        <strain evidence="16">SG293</strain>
    </source>
</reference>
<dbReference type="Pfam" id="PF00056">
    <property type="entry name" value="Ldh_1_N"/>
    <property type="match status" value="1"/>
</dbReference>
<dbReference type="Proteomes" id="UP000028700">
    <property type="component" value="Unassembled WGS sequence"/>
</dbReference>
<feature type="binding site" evidence="10">
    <location>
        <begin position="81"/>
        <end position="82"/>
    </location>
    <ligand>
        <name>NAD(+)</name>
        <dbReference type="ChEBI" id="CHEBI:57540"/>
    </ligand>
</feature>
<dbReference type="EMBL" id="BBJM01000008">
    <property type="protein sequence ID" value="GAK47561.1"/>
    <property type="molecule type" value="Genomic_DNA"/>
</dbReference>
<dbReference type="NCBIfam" id="NF000824">
    <property type="entry name" value="PRK00066.1"/>
    <property type="match status" value="1"/>
</dbReference>
<dbReference type="STRING" id="1291743.LOSG293_080470"/>
<dbReference type="EC" id="1.1.1.27" evidence="4 10"/>
<dbReference type="InterPro" id="IPR015955">
    <property type="entry name" value="Lactate_DH/Glyco_Ohase_4_C"/>
</dbReference>
<feature type="binding site" evidence="13">
    <location>
        <position position="97"/>
    </location>
    <ligand>
        <name>NAD(+)</name>
        <dbReference type="ChEBI" id="CHEBI:57540"/>
    </ligand>
</feature>
<comment type="pathway">
    <text evidence="1 10">Fermentation; pyruvate fermentation to lactate; (S)-lactate from pyruvate: step 1/1.</text>
</comment>
<dbReference type="OrthoDB" id="9802969at2"/>
<dbReference type="RefSeq" id="WP_034526999.1">
    <property type="nucleotide sequence ID" value="NZ_BBJM01000008.1"/>
</dbReference>
<dbReference type="PANTHER" id="PTHR43128">
    <property type="entry name" value="L-2-HYDROXYCARBOXYLATE DEHYDROGENASE (NAD(P)(+))"/>
    <property type="match status" value="1"/>
</dbReference>
<dbReference type="GO" id="GO:0005737">
    <property type="term" value="C:cytoplasm"/>
    <property type="evidence" value="ECO:0007669"/>
    <property type="project" value="UniProtKB-SubCell"/>
</dbReference>
<evidence type="ECO:0000259" key="15">
    <source>
        <dbReference type="Pfam" id="PF02866"/>
    </source>
</evidence>
<dbReference type="eggNOG" id="COG0039">
    <property type="taxonomic scope" value="Bacteria"/>
</dbReference>
<feature type="binding site" evidence="13">
    <location>
        <begin position="12"/>
        <end position="17"/>
    </location>
    <ligand>
        <name>NAD(+)</name>
        <dbReference type="ChEBI" id="CHEBI:57540"/>
    </ligand>
</feature>
<comment type="function">
    <text evidence="9 10">Catalyzes the conversion of lactate to pyruvate.</text>
</comment>
<feature type="binding site" evidence="10">
    <location>
        <begin position="150"/>
        <end position="153"/>
    </location>
    <ligand>
        <name>substrate</name>
    </ligand>
</feature>
<evidence type="ECO:0000256" key="2">
    <source>
        <dbReference type="ARBA" id="ARBA00006054"/>
    </source>
</evidence>
<dbReference type="PROSITE" id="PS00064">
    <property type="entry name" value="L_LDH"/>
    <property type="match status" value="1"/>
</dbReference>
<dbReference type="SUPFAM" id="SSF51735">
    <property type="entry name" value="NAD(P)-binding Rossmann-fold domains"/>
    <property type="match status" value="1"/>
</dbReference>
<feature type="binding site" evidence="10">
    <location>
        <position position="227"/>
    </location>
    <ligand>
        <name>substrate</name>
    </ligand>
</feature>
<evidence type="ECO:0000256" key="10">
    <source>
        <dbReference type="HAMAP-Rule" id="MF_00488"/>
    </source>
</evidence>
<evidence type="ECO:0000256" key="9">
    <source>
        <dbReference type="ARBA" id="ARBA00056904"/>
    </source>
</evidence>
<dbReference type="NCBIfam" id="TIGR01771">
    <property type="entry name" value="L-LDH-NAD"/>
    <property type="match status" value="1"/>
</dbReference>
<comment type="caution">
    <text evidence="10">Lacks conserved residue(s) required for the propagation of feature annotation.</text>
</comment>
<evidence type="ECO:0000259" key="14">
    <source>
        <dbReference type="Pfam" id="PF00056"/>
    </source>
</evidence>
<feature type="binding site" evidence="12">
    <location>
        <position position="153"/>
    </location>
    <ligand>
        <name>substrate</name>
    </ligand>
</feature>
<evidence type="ECO:0000256" key="6">
    <source>
        <dbReference type="ARBA" id="ARBA00023002"/>
    </source>
</evidence>
<keyword evidence="7 10" id="KW-0520">NAD</keyword>
<feature type="binding site" evidence="12">
    <location>
        <position position="84"/>
    </location>
    <ligand>
        <name>substrate</name>
    </ligand>
</feature>
<feature type="binding site" evidence="10">
    <location>
        <position position="67"/>
    </location>
    <ligand>
        <name>NAD(+)</name>
        <dbReference type="ChEBI" id="CHEBI:57540"/>
    </ligand>
</feature>
<evidence type="ECO:0000256" key="13">
    <source>
        <dbReference type="PIRSR" id="PIRSR000102-3"/>
    </source>
</evidence>
<evidence type="ECO:0000256" key="1">
    <source>
        <dbReference type="ARBA" id="ARBA00004843"/>
    </source>
</evidence>
<feature type="binding site" evidence="10">
    <location>
        <position position="145"/>
    </location>
    <ligand>
        <name>NAD(+)</name>
        <dbReference type="ChEBI" id="CHEBI:57540"/>
    </ligand>
</feature>
<dbReference type="Gene3D" id="3.90.110.10">
    <property type="entry name" value="Lactate dehydrogenase/glycoside hydrolase, family 4, C-terminal"/>
    <property type="match status" value="1"/>
</dbReference>
<dbReference type="Pfam" id="PF02866">
    <property type="entry name" value="Ldh_1_C"/>
    <property type="match status" value="1"/>
</dbReference>
<feature type="binding site" evidence="10 13">
    <location>
        <position position="37"/>
    </location>
    <ligand>
        <name>NAD(+)</name>
        <dbReference type="ChEBI" id="CHEBI:57540"/>
    </ligand>
</feature>
<feature type="domain" description="Lactate/malate dehydrogenase N-terminal" evidence="14">
    <location>
        <begin position="7"/>
        <end position="144"/>
    </location>
</feature>
<comment type="subcellular location">
    <subcellularLocation>
        <location evidence="10">Cytoplasm</location>
    </subcellularLocation>
</comment>
<feature type="binding site" evidence="10">
    <location>
        <position position="16"/>
    </location>
    <ligand>
        <name>NAD(+)</name>
        <dbReference type="ChEBI" id="CHEBI:57540"/>
    </ligand>
</feature>
<dbReference type="InterPro" id="IPR022383">
    <property type="entry name" value="Lactate/malate_DH_C"/>
</dbReference>
<organism evidence="16 17">
    <name type="scientific">Secundilactobacillus oryzae JCM 18671</name>
    <dbReference type="NCBI Taxonomy" id="1291743"/>
    <lineage>
        <taxon>Bacteria</taxon>
        <taxon>Bacillati</taxon>
        <taxon>Bacillota</taxon>
        <taxon>Bacilli</taxon>
        <taxon>Lactobacillales</taxon>
        <taxon>Lactobacillaceae</taxon>
        <taxon>Secundilactobacillus</taxon>
    </lineage>
</organism>
<keyword evidence="17" id="KW-1185">Reference proteome</keyword>
<evidence type="ECO:0000256" key="5">
    <source>
        <dbReference type="ARBA" id="ARBA00016495"/>
    </source>
</evidence>
<dbReference type="PRINTS" id="PR00086">
    <property type="entry name" value="LLDHDRGNASE"/>
</dbReference>
<sequence>MNKEKHKVILVGDGAVGSSFAFSILQSGGVDELVIVDIKKDHTMGDALDLEDITPFSGSATVRTGDYSDASEAQIVVITAGVPRKPGETRLDLVEKNTKILESIISPVVQSGFKGCFVVSANPVDILTTMTQRLSGFPKERVIGTGTSLDSARLQVALAHKLDVDVREINAYVLGEHGDSSFANFDEAKVAGEAIRDIQNITDDDLLELESEVKKKGGKIIGYKGATFYGVAMSLGIICKAILMNEDLVLPVSAPLDGQYGLKNIYLGTVSIINGNGIQQVLEVPLSEEETKKMQHSAYEMNKVLEEVKA</sequence>
<comment type="catalytic activity">
    <reaction evidence="8 10">
        <text>(S)-lactate + NAD(+) = pyruvate + NADH + H(+)</text>
        <dbReference type="Rhea" id="RHEA:23444"/>
        <dbReference type="ChEBI" id="CHEBI:15361"/>
        <dbReference type="ChEBI" id="CHEBI:15378"/>
        <dbReference type="ChEBI" id="CHEBI:16651"/>
        <dbReference type="ChEBI" id="CHEBI:57540"/>
        <dbReference type="ChEBI" id="CHEBI:57945"/>
        <dbReference type="EC" id="1.1.1.27"/>
    </reaction>
</comment>
<proteinExistence type="inferred from homology"/>
<dbReference type="PIRSF" id="PIRSF000102">
    <property type="entry name" value="Lac_mal_DH"/>
    <property type="match status" value="1"/>
</dbReference>
<evidence type="ECO:0000256" key="3">
    <source>
        <dbReference type="ARBA" id="ARBA00011881"/>
    </source>
</evidence>
<feature type="binding site" evidence="10">
    <location>
        <begin position="122"/>
        <end position="125"/>
    </location>
    <ligand>
        <name>substrate</name>
    </ligand>
</feature>
<keyword evidence="6 10" id="KW-0560">Oxidoreductase</keyword>
<feature type="domain" description="Lactate/malate dehydrogenase C-terminal" evidence="15">
    <location>
        <begin position="147"/>
        <end position="309"/>
    </location>
</feature>
<dbReference type="InterPro" id="IPR001557">
    <property type="entry name" value="L-lactate/malate_DH"/>
</dbReference>
<gene>
    <name evidence="10" type="primary">ldh</name>
    <name evidence="16" type="ORF">LOSG293_080470</name>
</gene>
<accession>A0A081BHP3</accession>
<dbReference type="GO" id="GO:0006089">
    <property type="term" value="P:lactate metabolic process"/>
    <property type="evidence" value="ECO:0007669"/>
    <property type="project" value="TreeGrafter"/>
</dbReference>
<dbReference type="UniPathway" id="UPA00554">
    <property type="reaction ID" value="UER00611"/>
</dbReference>
<keyword evidence="10" id="KW-0963">Cytoplasm</keyword>
<feature type="binding site" evidence="10">
    <location>
        <position position="103"/>
    </location>
    <ligand>
        <name>NAD(+)</name>
        <dbReference type="ChEBI" id="CHEBI:57540"/>
    </ligand>
</feature>
<comment type="caution">
    <text evidence="16">The sequence shown here is derived from an EMBL/GenBank/DDBJ whole genome shotgun (WGS) entry which is preliminary data.</text>
</comment>
<feature type="binding site" evidence="12">
    <location>
        <position position="122"/>
    </location>
    <ligand>
        <name>substrate</name>
    </ligand>
</feature>
<evidence type="ECO:0000313" key="16">
    <source>
        <dbReference type="EMBL" id="GAK47561.1"/>
    </source>
</evidence>
<evidence type="ECO:0000256" key="8">
    <source>
        <dbReference type="ARBA" id="ARBA00049258"/>
    </source>
</evidence>
<dbReference type="InterPro" id="IPR036291">
    <property type="entry name" value="NAD(P)-bd_dom_sf"/>
</dbReference>
<dbReference type="Gene3D" id="3.40.50.720">
    <property type="entry name" value="NAD(P)-binding Rossmann-like Domain"/>
    <property type="match status" value="1"/>
</dbReference>
<evidence type="ECO:0000256" key="12">
    <source>
        <dbReference type="PIRSR" id="PIRSR000102-2"/>
    </source>
</evidence>
<evidence type="ECO:0000256" key="4">
    <source>
        <dbReference type="ARBA" id="ARBA00012967"/>
    </source>
</evidence>
<evidence type="ECO:0000256" key="7">
    <source>
        <dbReference type="ARBA" id="ARBA00023027"/>
    </source>
</evidence>
<dbReference type="FunFam" id="3.40.50.720:FF:000018">
    <property type="entry name" value="Malate dehydrogenase"/>
    <property type="match status" value="1"/>
</dbReference>
<dbReference type="PANTHER" id="PTHR43128:SF16">
    <property type="entry name" value="L-LACTATE DEHYDROGENASE"/>
    <property type="match status" value="1"/>
</dbReference>
<comment type="subunit">
    <text evidence="3 10">Homotetramer.</text>
</comment>
<evidence type="ECO:0000256" key="11">
    <source>
        <dbReference type="PIRSR" id="PIRSR000102-1"/>
    </source>
</evidence>
<name>A0A081BHP3_9LACO</name>
<feature type="active site" description="Proton acceptor" evidence="10 11">
    <location>
        <position position="177"/>
    </location>
</feature>
<dbReference type="InterPro" id="IPR001236">
    <property type="entry name" value="Lactate/malate_DH_N"/>
</dbReference>
<dbReference type="SUPFAM" id="SSF56327">
    <property type="entry name" value="LDH C-terminal domain-like"/>
    <property type="match status" value="1"/>
</dbReference>
<feature type="binding site" evidence="10 12">
    <location>
        <position position="90"/>
    </location>
    <ligand>
        <name>substrate</name>
    </ligand>
</feature>
<comment type="similarity">
    <text evidence="2 10">Belongs to the LDH/MDH superfamily. LDH family.</text>
</comment>
<dbReference type="InterPro" id="IPR011304">
    <property type="entry name" value="L-lactate_DH"/>
</dbReference>
<dbReference type="AlphaFoldDB" id="A0A081BHP3"/>
<dbReference type="HAMAP" id="MF_00488">
    <property type="entry name" value="Lactate_dehydrog"/>
    <property type="match status" value="1"/>
</dbReference>
<protein>
    <recommendedName>
        <fullName evidence="5 10">L-lactate dehydrogenase</fullName>
        <shortName evidence="10">L-LDH</shortName>
        <ecNumber evidence="4 10">1.1.1.27</ecNumber>
    </recommendedName>
</protein>
<dbReference type="InterPro" id="IPR018177">
    <property type="entry name" value="L-lactate_DH_AS"/>
</dbReference>
<dbReference type="CDD" id="cd05291">
    <property type="entry name" value="HicDH_like"/>
    <property type="match status" value="1"/>
</dbReference>
<dbReference type="GO" id="GO:0004459">
    <property type="term" value="F:L-lactate dehydrogenase (NAD+) activity"/>
    <property type="evidence" value="ECO:0007669"/>
    <property type="project" value="UniProtKB-UniRule"/>
</dbReference>
<dbReference type="GO" id="GO:0006096">
    <property type="term" value="P:glycolytic process"/>
    <property type="evidence" value="ECO:0007669"/>
    <property type="project" value="UniProtKB-UniRule"/>
</dbReference>
<evidence type="ECO:0000313" key="17">
    <source>
        <dbReference type="Proteomes" id="UP000028700"/>
    </source>
</evidence>